<name>A0A1D2AJ20_ORNBR</name>
<reference evidence="2" key="1">
    <citation type="submission" date="2016-07" db="EMBL/GenBank/DDBJ databases">
        <title>Salivary Glands transcriptome analysis on engorged females of Ornithodoros brasiliensis (Acari:Argasidae).</title>
        <authorList>
            <person name="Simons S.M."/>
            <person name="Carvalho E."/>
            <person name="Junqueira-de-Azevedo I."/>
            <person name="Ho P.L."/>
            <person name="Giovanni D."/>
            <person name="Mendonca R."/>
            <person name="Onofrio V."/>
            <person name="Landulfo G."/>
            <person name="Ramirez D."/>
            <person name="Barros-Battesti D."/>
        </authorList>
    </citation>
    <scope>NUCLEOTIDE SEQUENCE</scope>
    <source>
        <strain evidence="2">Female</strain>
        <tissue evidence="2">Salivary gland</tissue>
    </source>
</reference>
<accession>A0A1D2AJ20</accession>
<feature type="non-terminal residue" evidence="2">
    <location>
        <position position="127"/>
    </location>
</feature>
<feature type="compositionally biased region" description="Polar residues" evidence="1">
    <location>
        <begin position="67"/>
        <end position="80"/>
    </location>
</feature>
<feature type="non-terminal residue" evidence="2">
    <location>
        <position position="1"/>
    </location>
</feature>
<feature type="compositionally biased region" description="Basic and acidic residues" evidence="1">
    <location>
        <begin position="90"/>
        <end position="99"/>
    </location>
</feature>
<protein>
    <submittedName>
        <fullName evidence="2">Centrosomal protein of 57 kDa like</fullName>
    </submittedName>
</protein>
<evidence type="ECO:0000256" key="1">
    <source>
        <dbReference type="SAM" id="MobiDB-lite"/>
    </source>
</evidence>
<dbReference type="AlphaFoldDB" id="A0A1D2AJ20"/>
<dbReference type="EMBL" id="GETE01000354">
    <property type="protein sequence ID" value="JAT79148.1"/>
    <property type="molecule type" value="Transcribed_RNA"/>
</dbReference>
<feature type="region of interest" description="Disordered" evidence="1">
    <location>
        <begin position="1"/>
        <end position="29"/>
    </location>
</feature>
<proteinExistence type="predicted"/>
<feature type="region of interest" description="Disordered" evidence="1">
    <location>
        <begin position="67"/>
        <end position="99"/>
    </location>
</feature>
<feature type="compositionally biased region" description="Polar residues" evidence="1">
    <location>
        <begin position="1"/>
        <end position="17"/>
    </location>
</feature>
<sequence length="127" mass="14292">LSQVSRSSQTNSTGRQRSTSETRSDKGNCIATERYKLNLADIPFILSKNAGPSHSLPANLQNLVSLLKKSQPTKPRSKSANGYPKGLRRYRSDGNMRTDMDDRELLDLVLQGEELLKQMECKRPQSR</sequence>
<organism evidence="2">
    <name type="scientific">Ornithodoros brasiliensis</name>
    <name type="common">Mouro tick</name>
    <dbReference type="NCBI Taxonomy" id="888526"/>
    <lineage>
        <taxon>Eukaryota</taxon>
        <taxon>Metazoa</taxon>
        <taxon>Ecdysozoa</taxon>
        <taxon>Arthropoda</taxon>
        <taxon>Chelicerata</taxon>
        <taxon>Arachnida</taxon>
        <taxon>Acari</taxon>
        <taxon>Parasitiformes</taxon>
        <taxon>Ixodida</taxon>
        <taxon>Ixodoidea</taxon>
        <taxon>Argasidae</taxon>
        <taxon>Ornithodorinae</taxon>
        <taxon>Ornithodoros</taxon>
    </lineage>
</organism>
<evidence type="ECO:0000313" key="2">
    <source>
        <dbReference type="EMBL" id="JAT79148.1"/>
    </source>
</evidence>